<dbReference type="Proteomes" id="UP000019248">
    <property type="component" value="Unassembled WGS sequence"/>
</dbReference>
<keyword evidence="1" id="KW-1133">Transmembrane helix</keyword>
<reference evidence="2 3" key="1">
    <citation type="journal article" date="2014" name="Int. J. Syst. Evol. Microbiol.">
        <title>Listeria floridensis sp. nov., Listeria aquatica sp. nov., Listeria cornellensis sp. nov., Listeria riparia sp. nov. and Listeria grandensis sp. nov., from agricultural and natural environments.</title>
        <authorList>
            <person name="den Bakker H.C."/>
            <person name="Warchocki S."/>
            <person name="Wright E.M."/>
            <person name="Allred A.F."/>
            <person name="Ahlstrom C."/>
            <person name="Manuel C.S."/>
            <person name="Stasiewicz M.J."/>
            <person name="Burrell A."/>
            <person name="Roof S."/>
            <person name="Strawn L."/>
            <person name="Fortes E.D."/>
            <person name="Nightingale K.K."/>
            <person name="Kephart D."/>
            <person name="Wiedmann M."/>
        </authorList>
    </citation>
    <scope>NUCLEOTIDE SEQUENCE [LARGE SCALE GENOMIC DNA]</scope>
    <source>
        <strain evidence="2 3">FSL S10-1204</strain>
    </source>
</reference>
<gene>
    <name evidence="2" type="ORF">PRIP_07618</name>
</gene>
<evidence type="ECO:0000313" key="2">
    <source>
        <dbReference type="EMBL" id="EUJ45696.1"/>
    </source>
</evidence>
<keyword evidence="3" id="KW-1185">Reference proteome</keyword>
<evidence type="ECO:0000313" key="3">
    <source>
        <dbReference type="Proteomes" id="UP000019248"/>
    </source>
</evidence>
<evidence type="ECO:0000256" key="1">
    <source>
        <dbReference type="SAM" id="Phobius"/>
    </source>
</evidence>
<comment type="caution">
    <text evidence="2">The sequence shown here is derived from an EMBL/GenBank/DDBJ whole genome shotgun (WGS) entry which is preliminary data.</text>
</comment>
<protein>
    <recommendedName>
        <fullName evidence="4">Peptidase M50</fullName>
    </recommendedName>
</protein>
<sequence>MILEIYKSWIIVLVLHECVHIFFVLLFGGKIGKVVIGNFFFIKIKKVAISPIVIHCFVTYEEGNGWSLFKKSLVLLMPAVVNIAMGALVSSDFLFIKIFSLFIGINSLLPIPYLETDGYLMLKEVQKTLHMKKIKISLAL</sequence>
<organism evidence="2 3">
    <name type="scientific">Listeria riparia FSL S10-1204</name>
    <dbReference type="NCBI Taxonomy" id="1265816"/>
    <lineage>
        <taxon>Bacteria</taxon>
        <taxon>Bacillati</taxon>
        <taxon>Bacillota</taxon>
        <taxon>Bacilli</taxon>
        <taxon>Bacillales</taxon>
        <taxon>Listeriaceae</taxon>
        <taxon>Listeria</taxon>
    </lineage>
</organism>
<keyword evidence="1" id="KW-0472">Membrane</keyword>
<evidence type="ECO:0008006" key="4">
    <source>
        <dbReference type="Google" id="ProtNLM"/>
    </source>
</evidence>
<dbReference type="OrthoDB" id="2361225at2"/>
<dbReference type="PATRIC" id="fig|1265816.5.peg.1508"/>
<dbReference type="RefSeq" id="WP_052008783.1">
    <property type="nucleotide sequence ID" value="NZ_AODL01000007.1"/>
</dbReference>
<accession>W7DDU9</accession>
<keyword evidence="1" id="KW-0812">Transmembrane</keyword>
<proteinExistence type="predicted"/>
<dbReference type="AlphaFoldDB" id="W7DDU9"/>
<dbReference type="EMBL" id="AODL01000007">
    <property type="protein sequence ID" value="EUJ45696.1"/>
    <property type="molecule type" value="Genomic_DNA"/>
</dbReference>
<feature type="transmembrane region" description="Helical" evidence="1">
    <location>
        <begin position="72"/>
        <end position="89"/>
    </location>
</feature>
<name>W7DDU9_9LIST</name>